<name>A0A645GI03_9ZZZZ</name>
<gene>
    <name evidence="1" type="ORF">SDC9_173739</name>
</gene>
<dbReference type="AlphaFoldDB" id="A0A645GI03"/>
<proteinExistence type="predicted"/>
<dbReference type="EMBL" id="VSSQ01075793">
    <property type="protein sequence ID" value="MPN26315.1"/>
    <property type="molecule type" value="Genomic_DNA"/>
</dbReference>
<comment type="caution">
    <text evidence="1">The sequence shown here is derived from an EMBL/GenBank/DDBJ whole genome shotgun (WGS) entry which is preliminary data.</text>
</comment>
<organism evidence="1">
    <name type="scientific">bioreactor metagenome</name>
    <dbReference type="NCBI Taxonomy" id="1076179"/>
    <lineage>
        <taxon>unclassified sequences</taxon>
        <taxon>metagenomes</taxon>
        <taxon>ecological metagenomes</taxon>
    </lineage>
</organism>
<protein>
    <submittedName>
        <fullName evidence="1">Uncharacterized protein</fullName>
    </submittedName>
</protein>
<reference evidence="1" key="1">
    <citation type="submission" date="2019-08" db="EMBL/GenBank/DDBJ databases">
        <authorList>
            <person name="Kucharzyk K."/>
            <person name="Murdoch R.W."/>
            <person name="Higgins S."/>
            <person name="Loffler F."/>
        </authorList>
    </citation>
    <scope>NUCLEOTIDE SEQUENCE</scope>
</reference>
<evidence type="ECO:0000313" key="1">
    <source>
        <dbReference type="EMBL" id="MPN26315.1"/>
    </source>
</evidence>
<sequence length="59" mass="6501">MRACRQQQPVIGFLRIVGQPNLSRAAVDCRGGDAEFDGNTLLAVKFGAFDEELFCREIA</sequence>
<accession>A0A645GI03</accession>